<dbReference type="GO" id="GO:0099402">
    <property type="term" value="P:plant organ development"/>
    <property type="evidence" value="ECO:0007669"/>
    <property type="project" value="UniProtKB-ARBA"/>
</dbReference>
<keyword evidence="3 4" id="KW-0539">Nucleus</keyword>
<comment type="subcellular location">
    <subcellularLocation>
        <location evidence="1 4 5">Nucleus</location>
    </subcellularLocation>
</comment>
<dbReference type="PROSITE" id="PS51666">
    <property type="entry name" value="QLQ"/>
    <property type="match status" value="1"/>
</dbReference>
<proteinExistence type="inferred from homology"/>
<comment type="caution">
    <text evidence="9">The sequence shown here is derived from an EMBL/GenBank/DDBJ whole genome shotgun (WGS) entry which is preliminary data.</text>
</comment>
<dbReference type="Pfam" id="PF08879">
    <property type="entry name" value="WRC"/>
    <property type="match status" value="1"/>
</dbReference>
<comment type="function">
    <text evidence="5">Transcription activator.</text>
</comment>
<dbReference type="SMART" id="SM00951">
    <property type="entry name" value="QLQ"/>
    <property type="match status" value="1"/>
</dbReference>
<keyword evidence="5" id="KW-0804">Transcription</keyword>
<protein>
    <recommendedName>
        <fullName evidence="5">Growth-regulating factor</fullName>
    </recommendedName>
</protein>
<dbReference type="InterPro" id="IPR014978">
    <property type="entry name" value="Gln-Leu-Gln_QLQ"/>
</dbReference>
<dbReference type="GO" id="GO:0006351">
    <property type="term" value="P:DNA-templated transcription"/>
    <property type="evidence" value="ECO:0007669"/>
    <property type="project" value="UniProtKB-UniRule"/>
</dbReference>
<evidence type="ECO:0000313" key="9">
    <source>
        <dbReference type="EMBL" id="GKV09844.1"/>
    </source>
</evidence>
<dbReference type="InterPro" id="IPR031137">
    <property type="entry name" value="GRF"/>
</dbReference>
<evidence type="ECO:0000259" key="8">
    <source>
        <dbReference type="PROSITE" id="PS51667"/>
    </source>
</evidence>
<keyword evidence="5" id="KW-0805">Transcription regulation</keyword>
<comment type="similarity">
    <text evidence="2 5">Belongs to the GRF family.</text>
</comment>
<feature type="short sequence motif" description="Bipartite nuclear localization signal" evidence="4">
    <location>
        <begin position="79"/>
        <end position="89"/>
    </location>
</feature>
<reference evidence="9 10" key="1">
    <citation type="journal article" date="2021" name="Commun. Biol.">
        <title>The genome of Shorea leprosula (Dipterocarpaceae) highlights the ecological relevance of drought in aseasonal tropical rainforests.</title>
        <authorList>
            <person name="Ng K.K.S."/>
            <person name="Kobayashi M.J."/>
            <person name="Fawcett J.A."/>
            <person name="Hatakeyama M."/>
            <person name="Paape T."/>
            <person name="Ng C.H."/>
            <person name="Ang C.C."/>
            <person name="Tnah L.H."/>
            <person name="Lee C.T."/>
            <person name="Nishiyama T."/>
            <person name="Sese J."/>
            <person name="O'Brien M.J."/>
            <person name="Copetti D."/>
            <person name="Mohd Noor M.I."/>
            <person name="Ong R.C."/>
            <person name="Putra M."/>
            <person name="Sireger I.Z."/>
            <person name="Indrioko S."/>
            <person name="Kosugi Y."/>
            <person name="Izuno A."/>
            <person name="Isagi Y."/>
            <person name="Lee S.L."/>
            <person name="Shimizu K.K."/>
        </authorList>
    </citation>
    <scope>NUCLEOTIDE SEQUENCE [LARGE SCALE GENOMIC DNA]</scope>
    <source>
        <strain evidence="9">214</strain>
    </source>
</reference>
<evidence type="ECO:0000256" key="2">
    <source>
        <dbReference type="ARBA" id="ARBA00008122"/>
    </source>
</evidence>
<accession>A0AAV5J5E9</accession>
<dbReference type="Pfam" id="PF08880">
    <property type="entry name" value="QLQ"/>
    <property type="match status" value="1"/>
</dbReference>
<evidence type="ECO:0000313" key="10">
    <source>
        <dbReference type="Proteomes" id="UP001054252"/>
    </source>
</evidence>
<dbReference type="GO" id="GO:0005524">
    <property type="term" value="F:ATP binding"/>
    <property type="evidence" value="ECO:0007669"/>
    <property type="project" value="UniProtKB-UniRule"/>
</dbReference>
<dbReference type="AlphaFoldDB" id="A0AAV5J5E9"/>
<dbReference type="PROSITE" id="PS51667">
    <property type="entry name" value="WRC"/>
    <property type="match status" value="1"/>
</dbReference>
<feature type="short sequence motif" description="Bipartite nuclear localization signal" evidence="4">
    <location>
        <begin position="107"/>
        <end position="114"/>
    </location>
</feature>
<dbReference type="Proteomes" id="UP001054252">
    <property type="component" value="Unassembled WGS sequence"/>
</dbReference>
<feature type="domain" description="QLQ" evidence="7">
    <location>
        <begin position="9"/>
        <end position="44"/>
    </location>
</feature>
<name>A0AAV5J5E9_9ROSI</name>
<dbReference type="EMBL" id="BPVZ01000031">
    <property type="protein sequence ID" value="GKV09844.1"/>
    <property type="molecule type" value="Genomic_DNA"/>
</dbReference>
<gene>
    <name evidence="9" type="ORF">SLEP1_g21284</name>
</gene>
<evidence type="ECO:0000259" key="7">
    <source>
        <dbReference type="PROSITE" id="PS51666"/>
    </source>
</evidence>
<feature type="region of interest" description="Disordered" evidence="6">
    <location>
        <begin position="173"/>
        <end position="207"/>
    </location>
</feature>
<sequence>MMSTRKRSPFTPIQWQELQEQALVYKYIASGVPIPPELIYSVQGSLHSSLASRLLPNQLIGWNSFQVGFDRKVDLEPGRCRRTDGKKWRCSKEAYPDSKYCEKHMHRGKNRSRKPGEVASSTISSTKTTPPPSFFPPHIPSSKTNLTISTNSTIHSISPFTLSPLPSSSLASEIYNSPNPSQETHFNSYLQNSHSSSSKPPDYGLTLQNQSSHHFLDSRTGISYPQANTDYRHFSGTKEGVDDERVFFPEAAESSYKNLSQSQYQSFIDSSNQQQQEQHCLVLGTDISSATTMKKERENQKPVHHFFENWSPNNNTDSWLDLAFKSRVRTDS</sequence>
<dbReference type="InterPro" id="IPR014977">
    <property type="entry name" value="WRC_dom"/>
</dbReference>
<feature type="region of interest" description="Disordered" evidence="6">
    <location>
        <begin position="101"/>
        <end position="142"/>
    </location>
</feature>
<evidence type="ECO:0000256" key="1">
    <source>
        <dbReference type="ARBA" id="ARBA00004123"/>
    </source>
</evidence>
<dbReference type="PANTHER" id="PTHR31602">
    <property type="entry name" value="GROWTH-REGULATING FACTOR 5"/>
    <property type="match status" value="1"/>
</dbReference>
<comment type="domain">
    <text evidence="5">The QLQ domain and WRC domain may be involved in protein-protein interaction and DNA-binding, respectively.</text>
</comment>
<evidence type="ECO:0000256" key="4">
    <source>
        <dbReference type="PROSITE-ProRule" id="PRU01002"/>
    </source>
</evidence>
<feature type="compositionally biased region" description="Pro residues" evidence="6">
    <location>
        <begin position="129"/>
        <end position="139"/>
    </location>
</feature>
<dbReference type="GO" id="GO:0006355">
    <property type="term" value="P:regulation of DNA-templated transcription"/>
    <property type="evidence" value="ECO:0007669"/>
    <property type="project" value="InterPro"/>
</dbReference>
<dbReference type="GO" id="GO:0005634">
    <property type="term" value="C:nucleus"/>
    <property type="evidence" value="ECO:0007669"/>
    <property type="project" value="UniProtKB-SubCell"/>
</dbReference>
<evidence type="ECO:0000256" key="3">
    <source>
        <dbReference type="ARBA" id="ARBA00023242"/>
    </source>
</evidence>
<evidence type="ECO:0000256" key="6">
    <source>
        <dbReference type="SAM" id="MobiDB-lite"/>
    </source>
</evidence>
<evidence type="ECO:0000256" key="5">
    <source>
        <dbReference type="RuleBase" id="RU367127"/>
    </source>
</evidence>
<dbReference type="PANTHER" id="PTHR31602:SF60">
    <property type="entry name" value="GROWTH-REGULATING FACTOR 5"/>
    <property type="match status" value="1"/>
</dbReference>
<keyword evidence="5" id="KW-0010">Activator</keyword>
<keyword evidence="10" id="KW-1185">Reference proteome</keyword>
<feature type="compositionally biased region" description="Basic residues" evidence="6">
    <location>
        <begin position="104"/>
        <end position="113"/>
    </location>
</feature>
<organism evidence="9 10">
    <name type="scientific">Rubroshorea leprosula</name>
    <dbReference type="NCBI Taxonomy" id="152421"/>
    <lineage>
        <taxon>Eukaryota</taxon>
        <taxon>Viridiplantae</taxon>
        <taxon>Streptophyta</taxon>
        <taxon>Embryophyta</taxon>
        <taxon>Tracheophyta</taxon>
        <taxon>Spermatophyta</taxon>
        <taxon>Magnoliopsida</taxon>
        <taxon>eudicotyledons</taxon>
        <taxon>Gunneridae</taxon>
        <taxon>Pentapetalae</taxon>
        <taxon>rosids</taxon>
        <taxon>malvids</taxon>
        <taxon>Malvales</taxon>
        <taxon>Dipterocarpaceae</taxon>
        <taxon>Rubroshorea</taxon>
    </lineage>
</organism>
<feature type="domain" description="WRC" evidence="8">
    <location>
        <begin position="74"/>
        <end position="118"/>
    </location>
</feature>
<feature type="compositionally biased region" description="Polar residues" evidence="6">
    <location>
        <begin position="174"/>
        <end position="192"/>
    </location>
</feature>